<name>A0ABT4UMN0_9BACT</name>
<keyword evidence="3" id="KW-1185">Reference proteome</keyword>
<gene>
    <name evidence="2" type="ORF">O3P16_13700</name>
</gene>
<dbReference type="RefSeq" id="WP_407032197.1">
    <property type="nucleotide sequence ID" value="NZ_JAQGEF010000018.1"/>
</dbReference>
<evidence type="ECO:0000313" key="3">
    <source>
        <dbReference type="Proteomes" id="UP001210231"/>
    </source>
</evidence>
<comment type="caution">
    <text evidence="2">The sequence shown here is derived from an EMBL/GenBank/DDBJ whole genome shotgun (WGS) entry which is preliminary data.</text>
</comment>
<organism evidence="2 3">
    <name type="scientific">Polluticaenibacter yanchengensis</name>
    <dbReference type="NCBI Taxonomy" id="3014562"/>
    <lineage>
        <taxon>Bacteria</taxon>
        <taxon>Pseudomonadati</taxon>
        <taxon>Bacteroidota</taxon>
        <taxon>Chitinophagia</taxon>
        <taxon>Chitinophagales</taxon>
        <taxon>Chitinophagaceae</taxon>
        <taxon>Polluticaenibacter</taxon>
    </lineage>
</organism>
<evidence type="ECO:0000313" key="2">
    <source>
        <dbReference type="EMBL" id="MDA3615869.1"/>
    </source>
</evidence>
<dbReference type="InterPro" id="IPR046551">
    <property type="entry name" value="DUF6705"/>
</dbReference>
<dbReference type="EMBL" id="JAQGEF010000018">
    <property type="protein sequence ID" value="MDA3615869.1"/>
    <property type="molecule type" value="Genomic_DNA"/>
</dbReference>
<dbReference type="Proteomes" id="UP001210231">
    <property type="component" value="Unassembled WGS sequence"/>
</dbReference>
<protein>
    <recommendedName>
        <fullName evidence="1">DUF6705 domain-containing protein</fullName>
    </recommendedName>
</protein>
<sequence>MRILTLVIANLIFFCNLSFCQIREIPYNEKLSKLFLGEWQWVSGKTIFKIALKEGIMNIGDMKNGKIIGGGHSYTEKGNLVESSIEFITDTVTNSTTIIGSVSEDSIFTFTIRDLTGNRNFSGSLKLLPGTIPKAIWEIKELETIRVIATRKYPILQTLPSNIVLTKIY</sequence>
<accession>A0ABT4UMN0</accession>
<reference evidence="2 3" key="1">
    <citation type="submission" date="2022-12" db="EMBL/GenBank/DDBJ databases">
        <title>Chitinophagaceae gen. sp. nov., a new member of the family Chitinophagaceae, isolated from soil in a chemical factory.</title>
        <authorList>
            <person name="Ke Z."/>
        </authorList>
    </citation>
    <scope>NUCLEOTIDE SEQUENCE [LARGE SCALE GENOMIC DNA]</scope>
    <source>
        <strain evidence="2 3">LY-5</strain>
    </source>
</reference>
<evidence type="ECO:0000259" key="1">
    <source>
        <dbReference type="Pfam" id="PF20448"/>
    </source>
</evidence>
<proteinExistence type="predicted"/>
<feature type="domain" description="DUF6705" evidence="1">
    <location>
        <begin position="2"/>
        <end position="167"/>
    </location>
</feature>
<dbReference type="Pfam" id="PF20448">
    <property type="entry name" value="DUF6705"/>
    <property type="match status" value="1"/>
</dbReference>